<evidence type="ECO:0000313" key="11">
    <source>
        <dbReference type="EMBL" id="EPX73919.1"/>
    </source>
</evidence>
<reference evidence="11 12" key="1">
    <citation type="journal article" date="2011" name="Science">
        <title>Comparative functional genomics of the fission yeasts.</title>
        <authorList>
            <person name="Rhind N."/>
            <person name="Chen Z."/>
            <person name="Yassour M."/>
            <person name="Thompson D.A."/>
            <person name="Haas B.J."/>
            <person name="Habib N."/>
            <person name="Wapinski I."/>
            <person name="Roy S."/>
            <person name="Lin M.F."/>
            <person name="Heiman D.I."/>
            <person name="Young S.K."/>
            <person name="Furuya K."/>
            <person name="Guo Y."/>
            <person name="Pidoux A."/>
            <person name="Chen H.M."/>
            <person name="Robbertse B."/>
            <person name="Goldberg J.M."/>
            <person name="Aoki K."/>
            <person name="Bayne E.H."/>
            <person name="Berlin A.M."/>
            <person name="Desjardins C.A."/>
            <person name="Dobbs E."/>
            <person name="Dukaj L."/>
            <person name="Fan L."/>
            <person name="FitzGerald M.G."/>
            <person name="French C."/>
            <person name="Gujja S."/>
            <person name="Hansen K."/>
            <person name="Keifenheim D."/>
            <person name="Levin J.Z."/>
            <person name="Mosher R.A."/>
            <person name="Mueller C.A."/>
            <person name="Pfiffner J."/>
            <person name="Priest M."/>
            <person name="Russ C."/>
            <person name="Smialowska A."/>
            <person name="Swoboda P."/>
            <person name="Sykes S.M."/>
            <person name="Vaughn M."/>
            <person name="Vengrova S."/>
            <person name="Yoder R."/>
            <person name="Zeng Q."/>
            <person name="Allshire R."/>
            <person name="Baulcombe D."/>
            <person name="Birren B.W."/>
            <person name="Brown W."/>
            <person name="Ekwall K."/>
            <person name="Kellis M."/>
            <person name="Leatherwood J."/>
            <person name="Levin H."/>
            <person name="Margalit H."/>
            <person name="Martienssen R."/>
            <person name="Nieduszynski C.A."/>
            <person name="Spatafora J.W."/>
            <person name="Friedman N."/>
            <person name="Dalgaard J.Z."/>
            <person name="Baumann P."/>
            <person name="Niki H."/>
            <person name="Regev A."/>
            <person name="Nusbaum C."/>
        </authorList>
    </citation>
    <scope>NUCLEOTIDE SEQUENCE [LARGE SCALE GENOMIC DNA]</scope>
    <source>
        <strain evidence="12">yFS286</strain>
    </source>
</reference>
<dbReference type="PANTHER" id="PTHR43341">
    <property type="entry name" value="AMINO ACID PERMEASE"/>
    <property type="match status" value="1"/>
</dbReference>
<dbReference type="FunFam" id="1.20.1740.10:FF:000017">
    <property type="entry name" value="Amino acid permease"/>
    <property type="match status" value="1"/>
</dbReference>
<feature type="transmembrane region" description="Helical" evidence="9">
    <location>
        <begin position="304"/>
        <end position="323"/>
    </location>
</feature>
<dbReference type="GO" id="GO:0015171">
    <property type="term" value="F:amino acid transmembrane transporter activity"/>
    <property type="evidence" value="ECO:0007669"/>
    <property type="project" value="TreeGrafter"/>
</dbReference>
<evidence type="ECO:0000313" key="12">
    <source>
        <dbReference type="Proteomes" id="UP000016088"/>
    </source>
</evidence>
<name>S9RIT5_SCHOY</name>
<feature type="transmembrane region" description="Helical" evidence="9">
    <location>
        <begin position="115"/>
        <end position="139"/>
    </location>
</feature>
<dbReference type="EMBL" id="KE503206">
    <property type="protein sequence ID" value="EPX73919.1"/>
    <property type="molecule type" value="Genomic_DNA"/>
</dbReference>
<evidence type="ECO:0000256" key="6">
    <source>
        <dbReference type="ARBA" id="ARBA00022989"/>
    </source>
</evidence>
<evidence type="ECO:0000256" key="9">
    <source>
        <dbReference type="SAM" id="Phobius"/>
    </source>
</evidence>
<evidence type="ECO:0000256" key="1">
    <source>
        <dbReference type="ARBA" id="ARBA00004141"/>
    </source>
</evidence>
<feature type="domain" description="Amino acid permease/ SLC12A" evidence="10">
    <location>
        <begin position="81"/>
        <end position="537"/>
    </location>
</feature>
<keyword evidence="12" id="KW-1185">Reference proteome</keyword>
<feature type="transmembrane region" description="Helical" evidence="9">
    <location>
        <begin position="509"/>
        <end position="528"/>
    </location>
</feature>
<organism evidence="11 12">
    <name type="scientific">Schizosaccharomyces octosporus (strain yFS286)</name>
    <name type="common">Fission yeast</name>
    <name type="synonym">Octosporomyces octosporus</name>
    <dbReference type="NCBI Taxonomy" id="483514"/>
    <lineage>
        <taxon>Eukaryota</taxon>
        <taxon>Fungi</taxon>
        <taxon>Dikarya</taxon>
        <taxon>Ascomycota</taxon>
        <taxon>Taphrinomycotina</taxon>
        <taxon>Schizosaccharomycetes</taxon>
        <taxon>Schizosaccharomycetales</taxon>
        <taxon>Schizosaccharomycetaceae</taxon>
        <taxon>Schizosaccharomyces</taxon>
    </lineage>
</organism>
<feature type="compositionally biased region" description="Polar residues" evidence="8">
    <location>
        <begin position="1"/>
        <end position="20"/>
    </location>
</feature>
<keyword evidence="3" id="KW-0813">Transport</keyword>
<evidence type="ECO:0000256" key="4">
    <source>
        <dbReference type="ARBA" id="ARBA00022692"/>
    </source>
</evidence>
<comment type="similarity">
    <text evidence="2">Belongs to the amino acid-polyamine-organocation (APC) superfamily.</text>
</comment>
<feature type="transmembrane region" description="Helical" evidence="9">
    <location>
        <begin position="399"/>
        <end position="420"/>
    </location>
</feature>
<dbReference type="AlphaFoldDB" id="S9RIT5"/>
<dbReference type="RefSeq" id="XP_013017078.1">
    <property type="nucleotide sequence ID" value="XM_013161624.1"/>
</dbReference>
<dbReference type="GO" id="GO:0016020">
    <property type="term" value="C:membrane"/>
    <property type="evidence" value="ECO:0007669"/>
    <property type="project" value="UniProtKB-SubCell"/>
</dbReference>
<dbReference type="HOGENOM" id="CLU_007946_12_1_1"/>
<feature type="transmembrane region" description="Helical" evidence="9">
    <location>
        <begin position="432"/>
        <end position="455"/>
    </location>
</feature>
<feature type="transmembrane region" description="Helical" evidence="9">
    <location>
        <begin position="216"/>
        <end position="236"/>
    </location>
</feature>
<dbReference type="OrthoDB" id="3900342at2759"/>
<protein>
    <recommendedName>
        <fullName evidence="10">Amino acid permease/ SLC12A domain-containing protein</fullName>
    </recommendedName>
</protein>
<keyword evidence="7 9" id="KW-0472">Membrane</keyword>
<dbReference type="PROSITE" id="PS00218">
    <property type="entry name" value="AMINO_ACID_PERMEASE_1"/>
    <property type="match status" value="1"/>
</dbReference>
<sequence>MSGSVNENQIEKYPSNTITPEDTKDEKKLPLDSPTTAPQGELYELEPKKEGFFESIINDFKPATTTRGDGAALKRSLKGRHMQMIAIGGAIGTGLFVGSGSSLANGGPASVIIDYTLIGIMMYFTVYALGELAVAYPLAGGFYTYCMRFIDPGWGFACGWNYFLNYFVTFPLELTTCAITFKYWTEINSAVWISIFLFLIIFINLFGVKGYGEVEFILSTIKVIATTGFIILAIIINCGGVPTDHRGYIGGKIISHQPFRHGFKGFCSVFTTAAFSFSGTEAVGLAAAEAENPRKSLPHATRQVFWRIAIFYVVGLLMISLLVSPDDSDLMNNSSNTSVSPFVLAIREAGIKGLPSVFNAVIIISVISVANSCTYIASRTLHALALNKNAPSFLTYTDRLGRPLMAMILVLAFGFIAYINEAKNKSTTVFNWLLAVSGLSSFFSWGSINLCHIIFRLAMKKQGRSLDTLGFVSPMGIWGSCIGLGFNILCLIAQFYVSLFPVGGKPNAAGFFQGYLAAIVVVVFFIGYKIYDRTYIRSLADIDLDTGLHTFEDLSDNNNEKPRNAKGRIKQVLKNVC</sequence>
<evidence type="ECO:0000256" key="7">
    <source>
        <dbReference type="ARBA" id="ARBA00023136"/>
    </source>
</evidence>
<feature type="region of interest" description="Disordered" evidence="8">
    <location>
        <begin position="1"/>
        <end position="40"/>
    </location>
</feature>
<evidence type="ECO:0000256" key="3">
    <source>
        <dbReference type="ARBA" id="ARBA00022448"/>
    </source>
</evidence>
<keyword evidence="5" id="KW-0029">Amino-acid transport</keyword>
<gene>
    <name evidence="11" type="ORF">SOCG_03136</name>
</gene>
<dbReference type="Proteomes" id="UP000016088">
    <property type="component" value="Unassembled WGS sequence"/>
</dbReference>
<proteinExistence type="inferred from homology"/>
<feature type="transmembrane region" description="Helical" evidence="9">
    <location>
        <begin position="84"/>
        <end position="103"/>
    </location>
</feature>
<dbReference type="Gene3D" id="1.20.1740.10">
    <property type="entry name" value="Amino acid/polyamine transporter I"/>
    <property type="match status" value="1"/>
</dbReference>
<evidence type="ECO:0000256" key="2">
    <source>
        <dbReference type="ARBA" id="ARBA00009523"/>
    </source>
</evidence>
<dbReference type="eggNOG" id="KOG1286">
    <property type="taxonomic scope" value="Eukaryota"/>
</dbReference>
<evidence type="ECO:0000256" key="5">
    <source>
        <dbReference type="ARBA" id="ARBA00022970"/>
    </source>
</evidence>
<dbReference type="Pfam" id="PF00324">
    <property type="entry name" value="AA_permease"/>
    <property type="match status" value="1"/>
</dbReference>
<evidence type="ECO:0000256" key="8">
    <source>
        <dbReference type="SAM" id="MobiDB-lite"/>
    </source>
</evidence>
<dbReference type="VEuPathDB" id="FungiDB:SOCG_03136"/>
<feature type="transmembrane region" description="Helical" evidence="9">
    <location>
        <begin position="476"/>
        <end position="497"/>
    </location>
</feature>
<feature type="compositionally biased region" description="Basic and acidic residues" evidence="8">
    <location>
        <begin position="21"/>
        <end position="30"/>
    </location>
</feature>
<keyword evidence="6 9" id="KW-1133">Transmembrane helix</keyword>
<dbReference type="InterPro" id="IPR050524">
    <property type="entry name" value="APC_YAT"/>
</dbReference>
<dbReference type="InterPro" id="IPR004841">
    <property type="entry name" value="AA-permease/SLC12A_dom"/>
</dbReference>
<dbReference type="InterPro" id="IPR004840">
    <property type="entry name" value="Amino_acid_permease_CS"/>
</dbReference>
<dbReference type="OMA" id="NWTIVTI"/>
<dbReference type="PIRSF" id="PIRSF006060">
    <property type="entry name" value="AA_transporter"/>
    <property type="match status" value="1"/>
</dbReference>
<dbReference type="GeneID" id="25032108"/>
<accession>S9RIT5</accession>
<keyword evidence="4 9" id="KW-0812">Transmembrane</keyword>
<comment type="subcellular location">
    <subcellularLocation>
        <location evidence="1">Membrane</location>
        <topology evidence="1">Multi-pass membrane protein</topology>
    </subcellularLocation>
</comment>
<feature type="transmembrane region" description="Helical" evidence="9">
    <location>
        <begin position="357"/>
        <end position="378"/>
    </location>
</feature>
<evidence type="ECO:0000259" key="10">
    <source>
        <dbReference type="Pfam" id="PF00324"/>
    </source>
</evidence>
<feature type="transmembrane region" description="Helical" evidence="9">
    <location>
        <begin position="190"/>
        <end position="210"/>
    </location>
</feature>
<dbReference type="PANTHER" id="PTHR43341:SF1">
    <property type="entry name" value="GENERAL AMINO-ACID PERMEASE GAP1"/>
    <property type="match status" value="1"/>
</dbReference>